<dbReference type="EMBL" id="KI912111">
    <property type="protein sequence ID" value="ETS82882.1"/>
    <property type="molecule type" value="Genomic_DNA"/>
</dbReference>
<dbReference type="GeneID" id="19269771"/>
<sequence>MAHQQDRCLSGTHTSAAVSRLEYLKGLSKRFSSPTPELIEDVRLNPYLREYNPDVAWEFLSRAPVVVQWRWRMVFLDPNDPVCDRCAIFLRRGRVGRSADWPDFCRGSSGQGTCDTAGDGECGECDGRNCTTLALPANNWAVREYVRGRSWHWYEGVGKVACDECRQHGEVETNCEVWQDDGCSNCKKNGRKCRVRGLPHGSCQERLNRRSGHENLISEPFVDPHDVGTDLVHLYAVSSGGAEAPGEPPLERLTEATRDPKLPAPTGARYFASLAQAQEALLKGGAVRTTKGDDAPPPTKRADAALRCERCKRLGVECKKGSRAKSCAKCNSAGVRCRFDPTAHLKAPQVTHVMKAEWDLDVRAPNGRWLREDEIKERSKSAEEKAKEQEELKRLEAEKAAAEKAAAEKAAAEKAAAEKTAAEKAAAEKAAAEKAAAEKAAAKKAEAMDQSEHEDSDVEMTDVWEDTDETDETEREWFDELEWFSDMHWRAEEEISARIKKWKGHNQSLIKKLHRDVANFDRYFEKNEMLKIRFHKFLAARWEDPSRDGLDIDLRPASSSYGKFRDEIRDLYSIKADPELGQCIDLLRHVAAVCEYMQWLQEEKRRSEEENEGEGEQRQDEEEEEDDDDDEEEEEDPRLEHLKGTLEYFMLKRRHFRIAAGITTRSKVCRAFLQETKWDYEYSLWFFETPVCLIEMDDTLRRWIFGLQAYMEHVKAEEHIYYRQWWGEAVSVVTIQMFVQHKFAEDDKARTRIEAKALKVISTLEETMKKMDPQNPEPVTPAEIESWGKAQAELDKLNAKLEEMAKMAPWRVMWEEANAEWKVQMENMKLDKWMKKLVKELVKQGAIEKYF</sequence>
<dbReference type="OrthoDB" id="10577266at2759"/>
<accession>W3XBT0</accession>
<feature type="region of interest" description="Disordered" evidence="1">
    <location>
        <begin position="604"/>
        <end position="638"/>
    </location>
</feature>
<dbReference type="HOGENOM" id="CLU_335261_0_0_1"/>
<keyword evidence="3" id="KW-1185">Reference proteome</keyword>
<dbReference type="InParanoid" id="W3XBT0"/>
<evidence type="ECO:0008006" key="4">
    <source>
        <dbReference type="Google" id="ProtNLM"/>
    </source>
</evidence>
<feature type="region of interest" description="Disordered" evidence="1">
    <location>
        <begin position="441"/>
        <end position="460"/>
    </location>
</feature>
<protein>
    <recommendedName>
        <fullName evidence="4">Zn(2)-C6 fungal-type domain-containing protein</fullName>
    </recommendedName>
</protein>
<dbReference type="AlphaFoldDB" id="W3XBT0"/>
<feature type="region of interest" description="Disordered" evidence="1">
    <location>
        <begin position="374"/>
        <end position="396"/>
    </location>
</feature>
<gene>
    <name evidence="2" type="ORF">PFICI_04758</name>
</gene>
<evidence type="ECO:0000313" key="2">
    <source>
        <dbReference type="EMBL" id="ETS82882.1"/>
    </source>
</evidence>
<name>W3XBT0_PESFW</name>
<evidence type="ECO:0000313" key="3">
    <source>
        <dbReference type="Proteomes" id="UP000030651"/>
    </source>
</evidence>
<feature type="compositionally biased region" description="Basic and acidic residues" evidence="1">
    <location>
        <begin position="441"/>
        <end position="453"/>
    </location>
</feature>
<dbReference type="Proteomes" id="UP000030651">
    <property type="component" value="Unassembled WGS sequence"/>
</dbReference>
<dbReference type="RefSeq" id="XP_007831530.1">
    <property type="nucleotide sequence ID" value="XM_007833339.1"/>
</dbReference>
<feature type="compositionally biased region" description="Acidic residues" evidence="1">
    <location>
        <begin position="609"/>
        <end position="637"/>
    </location>
</feature>
<evidence type="ECO:0000256" key="1">
    <source>
        <dbReference type="SAM" id="MobiDB-lite"/>
    </source>
</evidence>
<reference evidence="3" key="1">
    <citation type="journal article" date="2015" name="BMC Genomics">
        <title>Genomic and transcriptomic analysis of the endophytic fungus Pestalotiopsis fici reveals its lifestyle and high potential for synthesis of natural products.</title>
        <authorList>
            <person name="Wang X."/>
            <person name="Zhang X."/>
            <person name="Liu L."/>
            <person name="Xiang M."/>
            <person name="Wang W."/>
            <person name="Sun X."/>
            <person name="Che Y."/>
            <person name="Guo L."/>
            <person name="Liu G."/>
            <person name="Guo L."/>
            <person name="Wang C."/>
            <person name="Yin W.B."/>
            <person name="Stadler M."/>
            <person name="Zhang X."/>
            <person name="Liu X."/>
        </authorList>
    </citation>
    <scope>NUCLEOTIDE SEQUENCE [LARGE SCALE GENOMIC DNA]</scope>
    <source>
        <strain evidence="3">W106-1 / CGMCC3.15140</strain>
    </source>
</reference>
<dbReference type="KEGG" id="pfy:PFICI_04758"/>
<organism evidence="2 3">
    <name type="scientific">Pestalotiopsis fici (strain W106-1 / CGMCC3.15140)</name>
    <dbReference type="NCBI Taxonomy" id="1229662"/>
    <lineage>
        <taxon>Eukaryota</taxon>
        <taxon>Fungi</taxon>
        <taxon>Dikarya</taxon>
        <taxon>Ascomycota</taxon>
        <taxon>Pezizomycotina</taxon>
        <taxon>Sordariomycetes</taxon>
        <taxon>Xylariomycetidae</taxon>
        <taxon>Amphisphaeriales</taxon>
        <taxon>Sporocadaceae</taxon>
        <taxon>Pestalotiopsis</taxon>
    </lineage>
</organism>
<proteinExistence type="predicted"/>